<evidence type="ECO:0000313" key="8">
    <source>
        <dbReference type="Proteomes" id="UP001500791"/>
    </source>
</evidence>
<feature type="domain" description="ABC transporter" evidence="6">
    <location>
        <begin position="310"/>
        <end position="525"/>
    </location>
</feature>
<dbReference type="SUPFAM" id="SSF52540">
    <property type="entry name" value="P-loop containing nucleoside triphosphate hydrolases"/>
    <property type="match status" value="2"/>
</dbReference>
<dbReference type="PANTHER" id="PTHR19211:SF14">
    <property type="entry name" value="ATP-BINDING CASSETTE SUB-FAMILY F MEMBER 1"/>
    <property type="match status" value="1"/>
</dbReference>
<dbReference type="InterPro" id="IPR003593">
    <property type="entry name" value="AAA+_ATPase"/>
</dbReference>
<dbReference type="Proteomes" id="UP001500791">
    <property type="component" value="Unassembled WGS sequence"/>
</dbReference>
<evidence type="ECO:0000256" key="4">
    <source>
        <dbReference type="SAM" id="Coils"/>
    </source>
</evidence>
<dbReference type="PROSITE" id="PS00211">
    <property type="entry name" value="ABC_TRANSPORTER_1"/>
    <property type="match status" value="1"/>
</dbReference>
<feature type="region of interest" description="Disordered" evidence="5">
    <location>
        <begin position="524"/>
        <end position="565"/>
    </location>
</feature>
<evidence type="ECO:0000313" key="7">
    <source>
        <dbReference type="EMBL" id="GAA0396547.1"/>
    </source>
</evidence>
<dbReference type="SMART" id="SM00382">
    <property type="entry name" value="AAA"/>
    <property type="match status" value="2"/>
</dbReference>
<dbReference type="PANTHER" id="PTHR19211">
    <property type="entry name" value="ATP-BINDING TRANSPORT PROTEIN-RELATED"/>
    <property type="match status" value="1"/>
</dbReference>
<protein>
    <submittedName>
        <fullName evidence="7">ABC-F family ATP-binding cassette domain-containing protein</fullName>
    </submittedName>
</protein>
<feature type="compositionally biased region" description="Polar residues" evidence="5">
    <location>
        <begin position="539"/>
        <end position="551"/>
    </location>
</feature>
<dbReference type="CDD" id="cd03221">
    <property type="entry name" value="ABCF_EF-3"/>
    <property type="match status" value="2"/>
</dbReference>
<dbReference type="Pfam" id="PF00005">
    <property type="entry name" value="ABC_tran"/>
    <property type="match status" value="2"/>
</dbReference>
<keyword evidence="3 7" id="KW-0067">ATP-binding</keyword>
<keyword evidence="2" id="KW-0547">Nucleotide-binding</keyword>
<accession>A0ABP3IBB0</accession>
<sequence length="632" mass="70259">MLQITNLTFSSWGRQFLDNASVSLPPGSKVGLVGRNGIGKSTLFKIILGGLAANGDEVSIPKNARVASVDQEHPATPVSVLETILEADKERHDLLTRLETAEPEEMGEIWMRLIEIDADSAPARASEILVGLGFSQEDIQRPMAHFSGGWRMRVALAAALFAEPDLLLLDEPTNYLDLEGVVWLEQRLKRYPHTALLISHDRDLLNSVCTHILHLSNRKLDLYTGSYDTFEKTRSEKLRLMAANQAKQDVERAHLQKFIDRFKAKASKATQAQSRVKKLEKLERIELPPEERVAPFILPSPERPLPPPLIRLENANVGYETGKPILRNLNLRMDLDDRIGLLGVNGAGKSTFAKLIAKALDIQSGEFHRDGKMRVGWFHQHQIEAMDPEDTPLQIILREMPDASENSRRSRLAQWGLPFNKQDTKVAALSGGERARLLLNLVAMDAPHILILDEPTNHLDIDSRRALLDALNEYTGAVILITHDRSLMELVADRLWLAADGTVKPFDGDMDDYTKFVLERAKQGMKPSQVKKDAEPKASTGTQAANANSGNAKPKKKGKSPSTLRHAVKKAEEIMAAIAADMAKTDNEMAETAGKDPKKFEVLSRKRAQLQTDLEKAEADWMAAEEELAEVA</sequence>
<dbReference type="Pfam" id="PF12848">
    <property type="entry name" value="ABC_tran_Xtn"/>
    <property type="match status" value="1"/>
</dbReference>
<dbReference type="PROSITE" id="PS50893">
    <property type="entry name" value="ABC_TRANSPORTER_2"/>
    <property type="match status" value="2"/>
</dbReference>
<evidence type="ECO:0000256" key="1">
    <source>
        <dbReference type="ARBA" id="ARBA00022737"/>
    </source>
</evidence>
<dbReference type="InterPro" id="IPR027417">
    <property type="entry name" value="P-loop_NTPase"/>
</dbReference>
<name>A0ABP3IBB0_9CAUL</name>
<keyword evidence="8" id="KW-1185">Reference proteome</keyword>
<keyword evidence="4" id="KW-0175">Coiled coil</keyword>
<gene>
    <name evidence="7" type="ORF">GCM10009093_23990</name>
</gene>
<dbReference type="GO" id="GO:0005524">
    <property type="term" value="F:ATP binding"/>
    <property type="evidence" value="ECO:0007669"/>
    <property type="project" value="UniProtKB-KW"/>
</dbReference>
<dbReference type="InterPro" id="IPR017871">
    <property type="entry name" value="ABC_transporter-like_CS"/>
</dbReference>
<feature type="domain" description="ABC transporter" evidence="6">
    <location>
        <begin position="2"/>
        <end position="242"/>
    </location>
</feature>
<dbReference type="InterPro" id="IPR003439">
    <property type="entry name" value="ABC_transporter-like_ATP-bd"/>
</dbReference>
<evidence type="ECO:0000256" key="5">
    <source>
        <dbReference type="SAM" id="MobiDB-lite"/>
    </source>
</evidence>
<evidence type="ECO:0000256" key="3">
    <source>
        <dbReference type="ARBA" id="ARBA00022840"/>
    </source>
</evidence>
<organism evidence="7 8">
    <name type="scientific">Brevundimonas terrae</name>
    <dbReference type="NCBI Taxonomy" id="363631"/>
    <lineage>
        <taxon>Bacteria</taxon>
        <taxon>Pseudomonadati</taxon>
        <taxon>Pseudomonadota</taxon>
        <taxon>Alphaproteobacteria</taxon>
        <taxon>Caulobacterales</taxon>
        <taxon>Caulobacteraceae</taxon>
        <taxon>Brevundimonas</taxon>
    </lineage>
</organism>
<dbReference type="EMBL" id="BAAAEJ010000008">
    <property type="protein sequence ID" value="GAA0396547.1"/>
    <property type="molecule type" value="Genomic_DNA"/>
</dbReference>
<proteinExistence type="predicted"/>
<evidence type="ECO:0000256" key="2">
    <source>
        <dbReference type="ARBA" id="ARBA00022741"/>
    </source>
</evidence>
<reference evidence="8" key="1">
    <citation type="journal article" date="2019" name="Int. J. Syst. Evol. Microbiol.">
        <title>The Global Catalogue of Microorganisms (GCM) 10K type strain sequencing project: providing services to taxonomists for standard genome sequencing and annotation.</title>
        <authorList>
            <consortium name="The Broad Institute Genomics Platform"/>
            <consortium name="The Broad Institute Genome Sequencing Center for Infectious Disease"/>
            <person name="Wu L."/>
            <person name="Ma J."/>
        </authorList>
    </citation>
    <scope>NUCLEOTIDE SEQUENCE [LARGE SCALE GENOMIC DNA]</scope>
    <source>
        <strain evidence="8">JCM 13476</strain>
    </source>
</reference>
<dbReference type="RefSeq" id="WP_167177914.1">
    <property type="nucleotide sequence ID" value="NZ_BAAAEJ010000008.1"/>
</dbReference>
<feature type="coiled-coil region" evidence="4">
    <location>
        <begin position="568"/>
        <end position="627"/>
    </location>
</feature>
<comment type="caution">
    <text evidence="7">The sequence shown here is derived from an EMBL/GenBank/DDBJ whole genome shotgun (WGS) entry which is preliminary data.</text>
</comment>
<evidence type="ECO:0000259" key="6">
    <source>
        <dbReference type="PROSITE" id="PS50893"/>
    </source>
</evidence>
<dbReference type="Gene3D" id="3.40.50.300">
    <property type="entry name" value="P-loop containing nucleotide triphosphate hydrolases"/>
    <property type="match status" value="2"/>
</dbReference>
<dbReference type="InterPro" id="IPR032781">
    <property type="entry name" value="ABC_tran_Xtn"/>
</dbReference>
<dbReference type="InterPro" id="IPR050611">
    <property type="entry name" value="ABCF"/>
</dbReference>
<keyword evidence="1" id="KW-0677">Repeat</keyword>